<dbReference type="InterPro" id="IPR002104">
    <property type="entry name" value="Integrase_catalytic"/>
</dbReference>
<keyword evidence="1" id="KW-0233">DNA recombination</keyword>
<dbReference type="RefSeq" id="WP_015471105.1">
    <property type="nucleotide sequence ID" value="NC_020813.1"/>
</dbReference>
<dbReference type="GO" id="GO:0006310">
    <property type="term" value="P:DNA recombination"/>
    <property type="evidence" value="ECO:0007669"/>
    <property type="project" value="UniProtKB-KW"/>
</dbReference>
<dbReference type="PROSITE" id="PS51898">
    <property type="entry name" value="TYR_RECOMBINASE"/>
    <property type="match status" value="1"/>
</dbReference>
<evidence type="ECO:0000256" key="1">
    <source>
        <dbReference type="ARBA" id="ARBA00023172"/>
    </source>
</evidence>
<accession>M4VDQ1</accession>
<dbReference type="PANTHER" id="PTHR30349">
    <property type="entry name" value="PHAGE INTEGRASE-RELATED"/>
    <property type="match status" value="1"/>
</dbReference>
<dbReference type="STRING" id="1184267.A11Q_2399"/>
<proteinExistence type="predicted"/>
<reference evidence="3 4" key="1">
    <citation type="journal article" date="2013" name="ISME J.">
        <title>By their genes ye shall know them: genomic signatures of predatory bacteria.</title>
        <authorList>
            <person name="Pasternak Z."/>
            <person name="Pietrokovski S."/>
            <person name="Rotem O."/>
            <person name="Gophna U."/>
            <person name="Lurie-Weinberger M.N."/>
            <person name="Jurkevitch E."/>
        </authorList>
    </citation>
    <scope>NUCLEOTIDE SEQUENCE [LARGE SCALE GENOMIC DNA]</scope>
    <source>
        <strain evidence="3 4">JSS</strain>
    </source>
</reference>
<dbReference type="Proteomes" id="UP000012040">
    <property type="component" value="Chromosome"/>
</dbReference>
<dbReference type="AlphaFoldDB" id="M4VDQ1"/>
<organism evidence="3 4">
    <name type="scientific">Pseudobdellovibrio exovorus JSS</name>
    <dbReference type="NCBI Taxonomy" id="1184267"/>
    <lineage>
        <taxon>Bacteria</taxon>
        <taxon>Pseudomonadati</taxon>
        <taxon>Bdellovibrionota</taxon>
        <taxon>Bdellovibrionia</taxon>
        <taxon>Bdellovibrionales</taxon>
        <taxon>Pseudobdellovibrionaceae</taxon>
        <taxon>Pseudobdellovibrio</taxon>
    </lineage>
</organism>
<gene>
    <name evidence="3" type="ORF">A11Q_2399</name>
</gene>
<keyword evidence="4" id="KW-1185">Reference proteome</keyword>
<evidence type="ECO:0000259" key="2">
    <source>
        <dbReference type="PROSITE" id="PS51898"/>
    </source>
</evidence>
<dbReference type="InterPro" id="IPR013762">
    <property type="entry name" value="Integrase-like_cat_sf"/>
</dbReference>
<dbReference type="HOGENOM" id="CLU_675536_0_0_7"/>
<dbReference type="OrthoDB" id="5290434at2"/>
<dbReference type="Gene3D" id="1.10.443.10">
    <property type="entry name" value="Intergrase catalytic core"/>
    <property type="match status" value="1"/>
</dbReference>
<dbReference type="InterPro" id="IPR011010">
    <property type="entry name" value="DNA_brk_join_enz"/>
</dbReference>
<dbReference type="Pfam" id="PF00589">
    <property type="entry name" value="Phage_integrase"/>
    <property type="match status" value="1"/>
</dbReference>
<dbReference type="PANTHER" id="PTHR30349:SF64">
    <property type="entry name" value="PROPHAGE INTEGRASE INTD-RELATED"/>
    <property type="match status" value="1"/>
</dbReference>
<protein>
    <recommendedName>
        <fullName evidence="2">Tyr recombinase domain-containing protein</fullName>
    </recommendedName>
</protein>
<name>M4VDQ1_9BACT</name>
<evidence type="ECO:0000313" key="4">
    <source>
        <dbReference type="Proteomes" id="UP000012040"/>
    </source>
</evidence>
<dbReference type="SUPFAM" id="SSF56349">
    <property type="entry name" value="DNA breaking-rejoining enzymes"/>
    <property type="match status" value="1"/>
</dbReference>
<dbReference type="GO" id="GO:0003677">
    <property type="term" value="F:DNA binding"/>
    <property type="evidence" value="ECO:0007669"/>
    <property type="project" value="InterPro"/>
</dbReference>
<dbReference type="EMBL" id="CP003537">
    <property type="protein sequence ID" value="AGH96615.1"/>
    <property type="molecule type" value="Genomic_DNA"/>
</dbReference>
<dbReference type="PATRIC" id="fig|1184267.3.peg.2432"/>
<sequence length="415" mass="48994">MDENQNKKTEKKEKYLSPHDKVRKVEECIYRMVNSNRFMVVVQKRINGKVRTKKKRQVKLIQEARQLRKKFTYELEQEDMKHRDGQLKWEAAYGRYIKHIEQKIEDSKNSYKPLGQGSLETAKAAYKYTRHWEKLFLSQISIHHIETMIRSREFSILSYGMKKHYMRHIRTAFKYILGPAASIYLNPAHGIYLPQDRDDQPYQVRWIRPEDMNKVIDLLHGPNMEPLSKWAAVFYIAYYTGMRSGELYSLKWENVHLEEPKNSYIVVKSTFNWRNETITTTKTGKERQIDITAIRKYVLAHKLRSPEKEFVFPRDSEWQGGKAARALQSVLKEVGYIPEKNHKGEEAWPIFHSLRSSYVMNLLTAPIPVSYLVVQTLTGHKDYKSLKHYIAHLKSKDTAGVSYNLKPYTKKQKSG</sequence>
<dbReference type="InterPro" id="IPR050090">
    <property type="entry name" value="Tyrosine_recombinase_XerCD"/>
</dbReference>
<dbReference type="GO" id="GO:0015074">
    <property type="term" value="P:DNA integration"/>
    <property type="evidence" value="ECO:0007669"/>
    <property type="project" value="InterPro"/>
</dbReference>
<dbReference type="eggNOG" id="COG4974">
    <property type="taxonomic scope" value="Bacteria"/>
</dbReference>
<evidence type="ECO:0000313" key="3">
    <source>
        <dbReference type="EMBL" id="AGH96615.1"/>
    </source>
</evidence>
<dbReference type="KEGG" id="bex:A11Q_2399"/>
<feature type="domain" description="Tyr recombinase" evidence="2">
    <location>
        <begin position="202"/>
        <end position="404"/>
    </location>
</feature>